<comment type="subcellular location">
    <subcellularLocation>
        <location evidence="1">Secreted</location>
    </subcellularLocation>
</comment>
<evidence type="ECO:0000256" key="7">
    <source>
        <dbReference type="ARBA" id="ARBA00023180"/>
    </source>
</evidence>
<reference evidence="13 14" key="1">
    <citation type="journal article" date="2018" name="IMA Fungus">
        <title>IMA Genome-F 9: Draft genome sequence of Annulohypoxylon stygium, Aspergillus mulundensis, Berkeleyomyces basicola (syn. Thielaviopsis basicola), Ceratocystis smalleyi, two Cercospora beticola strains, Coleophoma cylindrospora, Fusarium fracticaudum, Phialophora cf. hyalina, and Morchella septimelata.</title>
        <authorList>
            <person name="Wingfield B.D."/>
            <person name="Bills G.F."/>
            <person name="Dong Y."/>
            <person name="Huang W."/>
            <person name="Nel W.J."/>
            <person name="Swalarsk-Parry B.S."/>
            <person name="Vaghefi N."/>
            <person name="Wilken P.M."/>
            <person name="An Z."/>
            <person name="de Beer Z.W."/>
            <person name="De Vos L."/>
            <person name="Chen L."/>
            <person name="Duong T.A."/>
            <person name="Gao Y."/>
            <person name="Hammerbacher A."/>
            <person name="Kikkert J.R."/>
            <person name="Li Y."/>
            <person name="Li H."/>
            <person name="Li K."/>
            <person name="Li Q."/>
            <person name="Liu X."/>
            <person name="Ma X."/>
            <person name="Naidoo K."/>
            <person name="Pethybridge S.J."/>
            <person name="Sun J."/>
            <person name="Steenkamp E.T."/>
            <person name="van der Nest M.A."/>
            <person name="van Wyk S."/>
            <person name="Wingfield M.J."/>
            <person name="Xiong C."/>
            <person name="Yue Q."/>
            <person name="Zhang X."/>
        </authorList>
    </citation>
    <scope>NUCLEOTIDE SEQUENCE [LARGE SCALE GENOMIC DNA]</scope>
    <source>
        <strain evidence="13 14">BP6252</strain>
    </source>
</reference>
<evidence type="ECO:0000256" key="12">
    <source>
        <dbReference type="SAM" id="SignalP"/>
    </source>
</evidence>
<keyword evidence="5" id="KW-0677">Repeat</keyword>
<evidence type="ECO:0000256" key="9">
    <source>
        <dbReference type="ARBA" id="ARBA00023316"/>
    </source>
</evidence>
<comment type="caution">
    <text evidence="13">The sequence shown here is derived from an EMBL/GenBank/DDBJ whole genome shotgun (WGS) entry which is preliminary data.</text>
</comment>
<keyword evidence="6 11" id="KW-0378">Hydrolase</keyword>
<dbReference type="PANTHER" id="PTHR31884">
    <property type="entry name" value="POLYGALACTURONASE"/>
    <property type="match status" value="1"/>
</dbReference>
<dbReference type="GO" id="GO:0005576">
    <property type="term" value="C:extracellular region"/>
    <property type="evidence" value="ECO:0007669"/>
    <property type="project" value="UniProtKB-SubCell"/>
</dbReference>
<dbReference type="GO" id="GO:0004650">
    <property type="term" value="F:polygalacturonase activity"/>
    <property type="evidence" value="ECO:0007669"/>
    <property type="project" value="InterPro"/>
</dbReference>
<keyword evidence="3" id="KW-0964">Secreted</keyword>
<dbReference type="Proteomes" id="UP000256645">
    <property type="component" value="Unassembled WGS sequence"/>
</dbReference>
<evidence type="ECO:0000256" key="6">
    <source>
        <dbReference type="ARBA" id="ARBA00022801"/>
    </source>
</evidence>
<evidence type="ECO:0000256" key="3">
    <source>
        <dbReference type="ARBA" id="ARBA00022525"/>
    </source>
</evidence>
<keyword evidence="14" id="KW-1185">Reference proteome</keyword>
<gene>
    <name evidence="13" type="ORF">BP6252_08305</name>
</gene>
<name>A0A3D8R5F5_9HELO</name>
<evidence type="ECO:0000256" key="1">
    <source>
        <dbReference type="ARBA" id="ARBA00004613"/>
    </source>
</evidence>
<keyword evidence="7" id="KW-0325">Glycoprotein</keyword>
<evidence type="ECO:0000256" key="5">
    <source>
        <dbReference type="ARBA" id="ARBA00022737"/>
    </source>
</evidence>
<keyword evidence="4 12" id="KW-0732">Signal</keyword>
<evidence type="ECO:0000256" key="2">
    <source>
        <dbReference type="ARBA" id="ARBA00008834"/>
    </source>
</evidence>
<evidence type="ECO:0000313" key="13">
    <source>
        <dbReference type="EMBL" id="RDW69285.1"/>
    </source>
</evidence>
<dbReference type="GO" id="GO:0071555">
    <property type="term" value="P:cell wall organization"/>
    <property type="evidence" value="ECO:0007669"/>
    <property type="project" value="UniProtKB-KW"/>
</dbReference>
<dbReference type="STRING" id="1849047.A0A3D8R5F5"/>
<evidence type="ECO:0000313" key="14">
    <source>
        <dbReference type="Proteomes" id="UP000256645"/>
    </source>
</evidence>
<keyword evidence="9" id="KW-0961">Cell wall biogenesis/degradation</keyword>
<keyword evidence="8 11" id="KW-0326">Glycosidase</keyword>
<accession>A0A3D8R5F5</accession>
<dbReference type="EMBL" id="PDLM01000009">
    <property type="protein sequence ID" value="RDW69285.1"/>
    <property type="molecule type" value="Genomic_DNA"/>
</dbReference>
<proteinExistence type="inferred from homology"/>
<sequence length="219" mass="22261">MYLLLSLVPLLAIANASPQLERRACAHDNCLRAFIKSATDAAPFCASYTAASATATASPLPAYATQCANLPARVASACACLPEAISSTYTLPTPTSTVSTSTSTAAAACTATAYADIAPAVATCTNIVLQDIFAPSNSSIDLSKLQANSVVTFAGTTTFGFTNRSSFDPITIGGVGVTITAEPDAIIDGNGQAYWDGLGSNGGVPKFVIPPPTPAARKF</sequence>
<dbReference type="Gene3D" id="2.160.20.10">
    <property type="entry name" value="Single-stranded right-handed beta-helix, Pectin lyase-like"/>
    <property type="match status" value="1"/>
</dbReference>
<feature type="chain" id="PRO_5017596917" evidence="12">
    <location>
        <begin position="17"/>
        <end position="219"/>
    </location>
</feature>
<evidence type="ECO:0000256" key="8">
    <source>
        <dbReference type="ARBA" id="ARBA00023295"/>
    </source>
</evidence>
<dbReference type="InterPro" id="IPR011050">
    <property type="entry name" value="Pectin_lyase_fold/virulence"/>
</dbReference>
<protein>
    <submittedName>
        <fullName evidence="13">Uncharacterized protein</fullName>
    </submittedName>
</protein>
<dbReference type="InterPro" id="IPR012334">
    <property type="entry name" value="Pectin_lyas_fold"/>
</dbReference>
<dbReference type="PANTHER" id="PTHR31884:SF9">
    <property type="entry name" value="ENDOPOLYGALACTURONASE D-RELATED"/>
    <property type="match status" value="1"/>
</dbReference>
<dbReference type="InterPro" id="IPR050434">
    <property type="entry name" value="Glycosyl_hydrlase_28"/>
</dbReference>
<comment type="similarity">
    <text evidence="2 11">Belongs to the glycosyl hydrolase 28 family.</text>
</comment>
<dbReference type="SUPFAM" id="SSF51126">
    <property type="entry name" value="Pectin lyase-like"/>
    <property type="match status" value="1"/>
</dbReference>
<evidence type="ECO:0000256" key="10">
    <source>
        <dbReference type="ARBA" id="ARBA00037707"/>
    </source>
</evidence>
<dbReference type="OrthoDB" id="1546079at2759"/>
<dbReference type="GO" id="GO:0045490">
    <property type="term" value="P:pectin catabolic process"/>
    <property type="evidence" value="ECO:0007669"/>
    <property type="project" value="TreeGrafter"/>
</dbReference>
<evidence type="ECO:0000256" key="11">
    <source>
        <dbReference type="RuleBase" id="RU361169"/>
    </source>
</evidence>
<evidence type="ECO:0000256" key="4">
    <source>
        <dbReference type="ARBA" id="ARBA00022729"/>
    </source>
</evidence>
<dbReference type="Pfam" id="PF00295">
    <property type="entry name" value="Glyco_hydro_28"/>
    <property type="match status" value="1"/>
</dbReference>
<feature type="signal peptide" evidence="12">
    <location>
        <begin position="1"/>
        <end position="16"/>
    </location>
</feature>
<comment type="function">
    <text evidence="10">Involved in maceration and soft-rotting of plant tissue. Hydrolyzes the 1,4-alpha glycosidic bonds of de-esterified pectate in the smooth region of the plant cell wall.</text>
</comment>
<dbReference type="InterPro" id="IPR000743">
    <property type="entry name" value="Glyco_hydro_28"/>
</dbReference>
<dbReference type="AlphaFoldDB" id="A0A3D8R5F5"/>
<organism evidence="13 14">
    <name type="scientific">Coleophoma cylindrospora</name>
    <dbReference type="NCBI Taxonomy" id="1849047"/>
    <lineage>
        <taxon>Eukaryota</taxon>
        <taxon>Fungi</taxon>
        <taxon>Dikarya</taxon>
        <taxon>Ascomycota</taxon>
        <taxon>Pezizomycotina</taxon>
        <taxon>Leotiomycetes</taxon>
        <taxon>Helotiales</taxon>
        <taxon>Dermateaceae</taxon>
        <taxon>Coleophoma</taxon>
    </lineage>
</organism>